<feature type="transmembrane region" description="Helical" evidence="1">
    <location>
        <begin position="311"/>
        <end position="336"/>
    </location>
</feature>
<gene>
    <name evidence="2" type="ORF">A2628_02305</name>
</gene>
<dbReference type="Proteomes" id="UP000179221">
    <property type="component" value="Unassembled WGS sequence"/>
</dbReference>
<evidence type="ECO:0000256" key="1">
    <source>
        <dbReference type="SAM" id="Phobius"/>
    </source>
</evidence>
<keyword evidence="1" id="KW-0812">Transmembrane</keyword>
<feature type="transmembrane region" description="Helical" evidence="1">
    <location>
        <begin position="379"/>
        <end position="396"/>
    </location>
</feature>
<organism evidence="2 3">
    <name type="scientific">Candidatus Woesebacteria bacterium RIFCSPHIGHO2_01_FULL_40_22</name>
    <dbReference type="NCBI Taxonomy" id="1802499"/>
    <lineage>
        <taxon>Bacteria</taxon>
        <taxon>Candidatus Woeseibacteriota</taxon>
    </lineage>
</organism>
<reference evidence="2 3" key="1">
    <citation type="journal article" date="2016" name="Nat. Commun.">
        <title>Thousands of microbial genomes shed light on interconnected biogeochemical processes in an aquifer system.</title>
        <authorList>
            <person name="Anantharaman K."/>
            <person name="Brown C.T."/>
            <person name="Hug L.A."/>
            <person name="Sharon I."/>
            <person name="Castelle C.J."/>
            <person name="Probst A.J."/>
            <person name="Thomas B.C."/>
            <person name="Singh A."/>
            <person name="Wilkins M.J."/>
            <person name="Karaoz U."/>
            <person name="Brodie E.L."/>
            <person name="Williams K.H."/>
            <person name="Hubbard S.S."/>
            <person name="Banfield J.F."/>
        </authorList>
    </citation>
    <scope>NUCLEOTIDE SEQUENCE [LARGE SCALE GENOMIC DNA]</scope>
</reference>
<comment type="caution">
    <text evidence="2">The sequence shown here is derived from an EMBL/GenBank/DDBJ whole genome shotgun (WGS) entry which is preliminary data.</text>
</comment>
<protein>
    <recommendedName>
        <fullName evidence="4">Glycosyltransferase RgtA/B/C/D-like domain-containing protein</fullName>
    </recommendedName>
</protein>
<feature type="transmembrane region" description="Helical" evidence="1">
    <location>
        <begin position="205"/>
        <end position="238"/>
    </location>
</feature>
<sequence length="572" mass="65488">MKKLLQRLELRDFFLIILGSVAWSLTMVKSGLCWGGGCSNGLGFWGPNGHDGIWHIALAGSLARGSWQMPMFAGEIIKNYHLGFDLILAALHKITFIPIVNLYFQILPPIFALVIGVGVYLFVYEWRKSRYQAFWATFFTYFAGSLGWLVTYLRHRQFEGESMFWSQQSISTLVNPPFALSLIFIFIGLTILLKGVENRSKKYLMLATFFFGSLIQVKVYAGILILGALFVASMWYVLTKNSLLLLKVFAGVLILSILLFSPINGSSQNAIIWKPFWFLETMMSDLSRFYWPRFAEALINYKLGGVWLKGAIAYLAAFILFLVGNLGLRIFGFLWLARNGFNPKNYQYVDVFLLTIIFLGIIIPMLFIQSGTSWNTIQFFYYAQVLLGILAGITIGKWQEKSSPFVRCLVVITIFTFTIPTLIATLRNYLPARPPAKVSREELEALDFLSQQQDGVVLTQFFNKKLADAANNNPPRPLYLYESTAYVSAFSGKVTYLEDEVNLEITGYPWQTRQTEVERFFTDVTYDSMNELLAKKNINYIYVIKSVQRKYNDLRLDPNKIFENSEAIIYKY</sequence>
<feature type="transmembrane region" description="Helical" evidence="1">
    <location>
        <begin position="348"/>
        <end position="367"/>
    </location>
</feature>
<feature type="transmembrane region" description="Helical" evidence="1">
    <location>
        <begin position="133"/>
        <end position="153"/>
    </location>
</feature>
<feature type="transmembrane region" description="Helical" evidence="1">
    <location>
        <begin position="173"/>
        <end position="193"/>
    </location>
</feature>
<proteinExistence type="predicted"/>
<feature type="transmembrane region" description="Helical" evidence="1">
    <location>
        <begin position="12"/>
        <end position="32"/>
    </location>
</feature>
<feature type="transmembrane region" description="Helical" evidence="1">
    <location>
        <begin position="244"/>
        <end position="263"/>
    </location>
</feature>
<dbReference type="EMBL" id="MGGL01000004">
    <property type="protein sequence ID" value="OGM27598.1"/>
    <property type="molecule type" value="Genomic_DNA"/>
</dbReference>
<keyword evidence="1" id="KW-1133">Transmembrane helix</keyword>
<name>A0A1F7YLX6_9BACT</name>
<evidence type="ECO:0008006" key="4">
    <source>
        <dbReference type="Google" id="ProtNLM"/>
    </source>
</evidence>
<evidence type="ECO:0000313" key="2">
    <source>
        <dbReference type="EMBL" id="OGM27598.1"/>
    </source>
</evidence>
<feature type="transmembrane region" description="Helical" evidence="1">
    <location>
        <begin position="408"/>
        <end position="430"/>
    </location>
</feature>
<accession>A0A1F7YLX6</accession>
<dbReference type="AlphaFoldDB" id="A0A1F7YLX6"/>
<keyword evidence="1" id="KW-0472">Membrane</keyword>
<evidence type="ECO:0000313" key="3">
    <source>
        <dbReference type="Proteomes" id="UP000179221"/>
    </source>
</evidence>
<feature type="transmembrane region" description="Helical" evidence="1">
    <location>
        <begin position="106"/>
        <end position="126"/>
    </location>
</feature>